<feature type="compositionally biased region" description="Polar residues" evidence="1">
    <location>
        <begin position="100"/>
        <end position="120"/>
    </location>
</feature>
<protein>
    <submittedName>
        <fullName evidence="3">Putative conserved plasma membrane protein</fullName>
    </submittedName>
</protein>
<feature type="compositionally biased region" description="Polar residues" evidence="1">
    <location>
        <begin position="179"/>
        <end position="189"/>
    </location>
</feature>
<sequence length="342" mass="37238">KCELVCLEGKVKHGKPTSYIKPLCQLISWIRSSCVVQHDSGVKKNESAITAPKPSGKDTNQPAKTSILPQVSVSSNPADLPATTQNQSNLSNNATSTSNFSESPQKETPTIAKLNTTTPSVVRPKVDDGIPYPITGSKSNDTKTTVALPSTPAKKLSMTTANSGAETSLKAQNDDPVPANNSEQTNIDNVEQDEQSKIDDESIYDEAGDNIKDTDQLLKNADEYPNLDPIRNKPDVEQDSNNALGKDRLTQKSKAHTYFVESADSGSNFFSFFLFGMFLCILLYVVYHNKSKILALVLEGRRTSSSRSGSKRKHTAAYRKLDTNLEEAITSSASGRTSQIIY</sequence>
<organism evidence="3">
    <name type="scientific">Tabanus bromius</name>
    <name type="common">Band-eyed brown horse fly</name>
    <dbReference type="NCBI Taxonomy" id="304241"/>
    <lineage>
        <taxon>Eukaryota</taxon>
        <taxon>Metazoa</taxon>
        <taxon>Ecdysozoa</taxon>
        <taxon>Arthropoda</taxon>
        <taxon>Hexapoda</taxon>
        <taxon>Insecta</taxon>
        <taxon>Pterygota</taxon>
        <taxon>Neoptera</taxon>
        <taxon>Endopterygota</taxon>
        <taxon>Diptera</taxon>
        <taxon>Brachycera</taxon>
        <taxon>Tabanomorpha</taxon>
        <taxon>Tabanoidea</taxon>
        <taxon>Tabanidae</taxon>
        <taxon>Tabanus</taxon>
    </lineage>
</organism>
<dbReference type="AlphaFoldDB" id="A0A0K8TMH8"/>
<accession>A0A0K8TMH8</accession>
<feature type="transmembrane region" description="Helical" evidence="2">
    <location>
        <begin position="269"/>
        <end position="287"/>
    </location>
</feature>
<feature type="compositionally biased region" description="Polar residues" evidence="1">
    <location>
        <begin position="157"/>
        <end position="171"/>
    </location>
</feature>
<feature type="region of interest" description="Disordered" evidence="1">
    <location>
        <begin position="44"/>
        <end position="63"/>
    </location>
</feature>
<feature type="compositionally biased region" description="Polar residues" evidence="1">
    <location>
        <begin position="136"/>
        <end position="148"/>
    </location>
</feature>
<dbReference type="EMBL" id="GDAI01002503">
    <property type="protein sequence ID" value="JAI15100.1"/>
    <property type="molecule type" value="mRNA"/>
</dbReference>
<feature type="region of interest" description="Disordered" evidence="1">
    <location>
        <begin position="69"/>
        <end position="197"/>
    </location>
</feature>
<evidence type="ECO:0000313" key="3">
    <source>
        <dbReference type="EMBL" id="JAI15100.1"/>
    </source>
</evidence>
<keyword evidence="2" id="KW-0812">Transmembrane</keyword>
<dbReference type="InterPro" id="IPR037645">
    <property type="entry name" value="KCT2"/>
</dbReference>
<dbReference type="PANTHER" id="PTHR16502">
    <property type="entry name" value="KERATINOCYTE-ASSOCIATED TRANSMEMBRANE PROTEIN 2"/>
    <property type="match status" value="1"/>
</dbReference>
<feature type="non-terminal residue" evidence="3">
    <location>
        <position position="1"/>
    </location>
</feature>
<keyword evidence="2" id="KW-0472">Membrane</keyword>
<dbReference type="Pfam" id="PF17818">
    <property type="entry name" value="KCT2"/>
    <property type="match status" value="1"/>
</dbReference>
<evidence type="ECO:0000256" key="1">
    <source>
        <dbReference type="SAM" id="MobiDB-lite"/>
    </source>
</evidence>
<proteinExistence type="evidence at transcript level"/>
<feature type="compositionally biased region" description="Low complexity" evidence="1">
    <location>
        <begin position="82"/>
        <end position="99"/>
    </location>
</feature>
<evidence type="ECO:0000256" key="2">
    <source>
        <dbReference type="SAM" id="Phobius"/>
    </source>
</evidence>
<dbReference type="PANTHER" id="PTHR16502:SF0">
    <property type="entry name" value="KERATINOCYTE-ASSOCIATED TRANSMEMBRANE PROTEIN 2"/>
    <property type="match status" value="1"/>
</dbReference>
<name>A0A0K8TMH8_TABBR</name>
<keyword evidence="2" id="KW-1133">Transmembrane helix</keyword>
<reference evidence="3" key="1">
    <citation type="journal article" date="2015" name="Insect Biochem. Mol. Biol.">
        <title>An insight into the sialome of the horse fly, Tabanus bromius.</title>
        <authorList>
            <person name="Ribeiro J.M."/>
            <person name="Kazimirova M."/>
            <person name="Takac P."/>
            <person name="Andersen J.F."/>
            <person name="Francischetti I.M."/>
        </authorList>
    </citation>
    <scope>NUCLEOTIDE SEQUENCE</scope>
</reference>